<reference evidence="2" key="1">
    <citation type="submission" date="2020-02" db="EMBL/GenBank/DDBJ databases">
        <authorList>
            <person name="Meier V. D."/>
        </authorList>
    </citation>
    <scope>NUCLEOTIDE SEQUENCE</scope>
    <source>
        <strain evidence="2">AVDCRST_MAG08</strain>
    </source>
</reference>
<feature type="compositionally biased region" description="Basic residues" evidence="1">
    <location>
        <begin position="177"/>
        <end position="190"/>
    </location>
</feature>
<sequence>EGRRLHREPAGQRPRRAARSGLARAGPADRARPAGAGARGFGEPARREEPVEPARLAREAGCRGLRRLRRGGGGGAGRAAFPPRRRGVLRRNARPPRLQCRVAVRGRAHRRPQTRLARPQGRRLLASHRAHRLGNAVRPAGHPARWRRRGRGAAGAGRRRRRAVRGRPTRAPLDRARRGRHRVTARKRGLGARPRGAPCRGPLAAPRGAGEGARPRPGALRLLHPHGRPRLDRDRQADRAAGPLRPDRRPRAARPAAGEVQERVHPLGSHVHPPDVPHRGHGPPARDPGRGRGAGGCRRPARHRRARLRPDERRQPAPRPRGGGGREHGRQDRARRIL</sequence>
<feature type="region of interest" description="Disordered" evidence="1">
    <location>
        <begin position="139"/>
        <end position="338"/>
    </location>
</feature>
<accession>A0A6J4J2Q5</accession>
<dbReference type="GO" id="GO:0016829">
    <property type="term" value="F:lyase activity"/>
    <property type="evidence" value="ECO:0007669"/>
    <property type="project" value="UniProtKB-KW"/>
</dbReference>
<dbReference type="GO" id="GO:0016491">
    <property type="term" value="F:oxidoreductase activity"/>
    <property type="evidence" value="ECO:0007669"/>
    <property type="project" value="UniProtKB-KW"/>
</dbReference>
<feature type="non-terminal residue" evidence="2">
    <location>
        <position position="338"/>
    </location>
</feature>
<feature type="compositionally biased region" description="Basic and acidic residues" evidence="1">
    <location>
        <begin position="324"/>
        <end position="338"/>
    </location>
</feature>
<gene>
    <name evidence="2" type="ORF">AVDCRST_MAG08-2965</name>
</gene>
<dbReference type="EC" id="1.1.1.-" evidence="2"/>
<protein>
    <submittedName>
        <fullName evidence="2">Bifunctional protein: zinc-containing alcohol dehydrogenase quinone oxidoreductase ( NADPH:quinone reductase) Similar to arginate lyase</fullName>
        <ecNumber evidence="2">1.1.1.-</ecNumber>
    </submittedName>
</protein>
<keyword evidence="2" id="KW-0456">Lyase</keyword>
<feature type="compositionally biased region" description="Basic residues" evidence="1">
    <location>
        <begin position="144"/>
        <end position="168"/>
    </location>
</feature>
<dbReference type="EMBL" id="CADCTG010000214">
    <property type="protein sequence ID" value="CAA9265401.1"/>
    <property type="molecule type" value="Genomic_DNA"/>
</dbReference>
<organism evidence="2">
    <name type="scientific">uncultured Acetobacteraceae bacterium</name>
    <dbReference type="NCBI Taxonomy" id="169975"/>
    <lineage>
        <taxon>Bacteria</taxon>
        <taxon>Pseudomonadati</taxon>
        <taxon>Pseudomonadota</taxon>
        <taxon>Alphaproteobacteria</taxon>
        <taxon>Acetobacterales</taxon>
        <taxon>Acetobacteraceae</taxon>
        <taxon>environmental samples</taxon>
    </lineage>
</organism>
<feature type="region of interest" description="Disordered" evidence="1">
    <location>
        <begin position="1"/>
        <end position="95"/>
    </location>
</feature>
<proteinExistence type="predicted"/>
<evidence type="ECO:0000313" key="2">
    <source>
        <dbReference type="EMBL" id="CAA9265401.1"/>
    </source>
</evidence>
<feature type="compositionally biased region" description="Basic residues" evidence="1">
    <location>
        <begin position="83"/>
        <end position="94"/>
    </location>
</feature>
<feature type="compositionally biased region" description="Low complexity" evidence="1">
    <location>
        <begin position="191"/>
        <end position="208"/>
    </location>
</feature>
<feature type="compositionally biased region" description="Basic and acidic residues" evidence="1">
    <location>
        <begin position="229"/>
        <end position="238"/>
    </location>
</feature>
<feature type="non-terminal residue" evidence="2">
    <location>
        <position position="1"/>
    </location>
</feature>
<name>A0A6J4J2Q5_9PROT</name>
<keyword evidence="2" id="KW-0560">Oxidoreductase</keyword>
<evidence type="ECO:0000256" key="1">
    <source>
        <dbReference type="SAM" id="MobiDB-lite"/>
    </source>
</evidence>
<feature type="compositionally biased region" description="Basic and acidic residues" evidence="1">
    <location>
        <begin position="44"/>
        <end position="61"/>
    </location>
</feature>
<dbReference type="AlphaFoldDB" id="A0A6J4J2Q5"/>